<dbReference type="EMBL" id="MT143794">
    <property type="protein sequence ID" value="QJB02591.1"/>
    <property type="molecule type" value="Genomic_DNA"/>
</dbReference>
<feature type="domain" description="Dit-like phage tail protein N-terminal" evidence="1">
    <location>
        <begin position="57"/>
        <end position="184"/>
    </location>
</feature>
<dbReference type="InterPro" id="IPR048494">
    <property type="entry name" value="Dit-like_N"/>
</dbReference>
<proteinExistence type="predicted"/>
<dbReference type="AlphaFoldDB" id="A0A6M3M430"/>
<name>A0A6M3M430_9ZZZZ</name>
<accession>A0A6M3M430</accession>
<organism evidence="2">
    <name type="scientific">viral metagenome</name>
    <dbReference type="NCBI Taxonomy" id="1070528"/>
    <lineage>
        <taxon>unclassified sequences</taxon>
        <taxon>metagenomes</taxon>
        <taxon>organismal metagenomes</taxon>
    </lineage>
</organism>
<dbReference type="Pfam" id="PF21821">
    <property type="entry name" value="Dit_like"/>
    <property type="match status" value="1"/>
</dbReference>
<reference evidence="2" key="1">
    <citation type="submission" date="2020-03" db="EMBL/GenBank/DDBJ databases">
        <title>The deep terrestrial virosphere.</title>
        <authorList>
            <person name="Holmfeldt K."/>
            <person name="Nilsson E."/>
            <person name="Simone D."/>
            <person name="Lopez-Fernandez M."/>
            <person name="Wu X."/>
            <person name="de Brujin I."/>
            <person name="Lundin D."/>
            <person name="Andersson A."/>
            <person name="Bertilsson S."/>
            <person name="Dopson M."/>
        </authorList>
    </citation>
    <scope>NUCLEOTIDE SEQUENCE</scope>
    <source>
        <strain evidence="2">MM171B01159</strain>
    </source>
</reference>
<gene>
    <name evidence="2" type="ORF">MM171B01159_0009</name>
</gene>
<evidence type="ECO:0000313" key="2">
    <source>
        <dbReference type="EMBL" id="QJB02591.1"/>
    </source>
</evidence>
<evidence type="ECO:0000259" key="1">
    <source>
        <dbReference type="Pfam" id="PF21821"/>
    </source>
</evidence>
<sequence>MTINAIGYRDFTDLQYTPWRIITAAYAPPPSISGQPFQNTISPRTIIQDENGEYWVFDAVIKLEHNESQRITQHPVQLGANITDHSYALPAKLTMEIGMSDVMEGYLPGQWGDDISSPPRSVAAYLQLVSWKDLGMPLTITTRLKDYHNMVVAFITAPDDKTTAHGLKCMVTFQQIFVAAVSSTPGDSAIGQVTGQTQSGPVYSAAWSGPT</sequence>
<protein>
    <recommendedName>
        <fullName evidence="1">Dit-like phage tail protein N-terminal domain-containing protein</fullName>
    </recommendedName>
</protein>